<keyword evidence="3" id="KW-1185">Reference proteome</keyword>
<evidence type="ECO:0000313" key="3">
    <source>
        <dbReference type="Proteomes" id="UP000030653"/>
    </source>
</evidence>
<name>M5FYX1_DACPD</name>
<dbReference type="Proteomes" id="UP000030653">
    <property type="component" value="Unassembled WGS sequence"/>
</dbReference>
<dbReference type="EMBL" id="JH795860">
    <property type="protein sequence ID" value="EJU03241.1"/>
    <property type="molecule type" value="Genomic_DNA"/>
</dbReference>
<dbReference type="AlphaFoldDB" id="M5FYX1"/>
<gene>
    <name evidence="2" type="ORF">DACRYDRAFT_21487</name>
</gene>
<sequence length="162" mass="16753">MFRLGTSRAPLLVFSAFLSTSPNPASRGNLIIAGLSAFLSTSPNPASRGDLLIAGLLASESPSLSLSFLSLSSRFFSLLSNSRFTPDSFSLGTSSSRSSRNPSIICTSTSISNPASRSKLASPCSGSSSSQQSSTTHTFSPTTSRAARAVATISAPELTPQR</sequence>
<evidence type="ECO:0000256" key="1">
    <source>
        <dbReference type="SAM" id="MobiDB-lite"/>
    </source>
</evidence>
<dbReference type="GeneID" id="63687480"/>
<protein>
    <submittedName>
        <fullName evidence="2">Uncharacterized protein</fullName>
    </submittedName>
</protein>
<evidence type="ECO:0000313" key="2">
    <source>
        <dbReference type="EMBL" id="EJU03241.1"/>
    </source>
</evidence>
<dbReference type="RefSeq" id="XP_040630135.1">
    <property type="nucleotide sequence ID" value="XM_040772418.1"/>
</dbReference>
<dbReference type="HOGENOM" id="CLU_1635329_0_0_1"/>
<reference evidence="2 3" key="1">
    <citation type="journal article" date="2012" name="Science">
        <title>The Paleozoic origin of enzymatic lignin decomposition reconstructed from 31 fungal genomes.</title>
        <authorList>
            <person name="Floudas D."/>
            <person name="Binder M."/>
            <person name="Riley R."/>
            <person name="Barry K."/>
            <person name="Blanchette R.A."/>
            <person name="Henrissat B."/>
            <person name="Martinez A.T."/>
            <person name="Otillar R."/>
            <person name="Spatafora J.W."/>
            <person name="Yadav J.S."/>
            <person name="Aerts A."/>
            <person name="Benoit I."/>
            <person name="Boyd A."/>
            <person name="Carlson A."/>
            <person name="Copeland A."/>
            <person name="Coutinho P.M."/>
            <person name="de Vries R.P."/>
            <person name="Ferreira P."/>
            <person name="Findley K."/>
            <person name="Foster B."/>
            <person name="Gaskell J."/>
            <person name="Glotzer D."/>
            <person name="Gorecki P."/>
            <person name="Heitman J."/>
            <person name="Hesse C."/>
            <person name="Hori C."/>
            <person name="Igarashi K."/>
            <person name="Jurgens J.A."/>
            <person name="Kallen N."/>
            <person name="Kersten P."/>
            <person name="Kohler A."/>
            <person name="Kuees U."/>
            <person name="Kumar T.K.A."/>
            <person name="Kuo A."/>
            <person name="LaButti K."/>
            <person name="Larrondo L.F."/>
            <person name="Lindquist E."/>
            <person name="Ling A."/>
            <person name="Lombard V."/>
            <person name="Lucas S."/>
            <person name="Lundell T."/>
            <person name="Martin R."/>
            <person name="McLaughlin D.J."/>
            <person name="Morgenstern I."/>
            <person name="Morin E."/>
            <person name="Murat C."/>
            <person name="Nagy L.G."/>
            <person name="Nolan M."/>
            <person name="Ohm R.A."/>
            <person name="Patyshakuliyeva A."/>
            <person name="Rokas A."/>
            <person name="Ruiz-Duenas F.J."/>
            <person name="Sabat G."/>
            <person name="Salamov A."/>
            <person name="Samejima M."/>
            <person name="Schmutz J."/>
            <person name="Slot J.C."/>
            <person name="St John F."/>
            <person name="Stenlid J."/>
            <person name="Sun H."/>
            <person name="Sun S."/>
            <person name="Syed K."/>
            <person name="Tsang A."/>
            <person name="Wiebenga A."/>
            <person name="Young D."/>
            <person name="Pisabarro A."/>
            <person name="Eastwood D.C."/>
            <person name="Martin F."/>
            <person name="Cullen D."/>
            <person name="Grigoriev I.V."/>
            <person name="Hibbett D.S."/>
        </authorList>
    </citation>
    <scope>NUCLEOTIDE SEQUENCE [LARGE SCALE GENOMIC DNA]</scope>
    <source>
        <strain evidence="2 3">DJM-731 SS1</strain>
    </source>
</reference>
<accession>M5FYX1</accession>
<proteinExistence type="predicted"/>
<organism evidence="2 3">
    <name type="scientific">Dacryopinax primogenitus (strain DJM 731)</name>
    <name type="common">Brown rot fungus</name>
    <dbReference type="NCBI Taxonomy" id="1858805"/>
    <lineage>
        <taxon>Eukaryota</taxon>
        <taxon>Fungi</taxon>
        <taxon>Dikarya</taxon>
        <taxon>Basidiomycota</taxon>
        <taxon>Agaricomycotina</taxon>
        <taxon>Dacrymycetes</taxon>
        <taxon>Dacrymycetales</taxon>
        <taxon>Dacrymycetaceae</taxon>
        <taxon>Dacryopinax</taxon>
    </lineage>
</organism>
<feature type="compositionally biased region" description="Low complexity" evidence="1">
    <location>
        <begin position="122"/>
        <end position="144"/>
    </location>
</feature>
<feature type="region of interest" description="Disordered" evidence="1">
    <location>
        <begin position="108"/>
        <end position="162"/>
    </location>
</feature>